<dbReference type="Proteomes" id="UP000254950">
    <property type="component" value="Unassembled WGS sequence"/>
</dbReference>
<dbReference type="Pfam" id="PF06776">
    <property type="entry name" value="IalB"/>
    <property type="match status" value="1"/>
</dbReference>
<dbReference type="InterPro" id="IPR038696">
    <property type="entry name" value="IalB_sf"/>
</dbReference>
<accession>A0A380ZBW6</accession>
<sequence length="206" mass="23592">MIKKKTNIIIRKRNIWIKILFTLILLGKGEGFADEDKSVYTIHPPHLSIPSGAPGETRRIIMQFYHWTLICDEKQKFKKDVKQSIRQGICNVTQTVRDEKDNTIFSWSLASTKNGQAVMLFRALPNADTNFPIRMFVEGIKKPVLIDYRQCNQMVCLGQSPVGPILSKQIEQGKEVRISYKLKEGKTFSFIVPFKGLSAALYSLQR</sequence>
<dbReference type="AlphaFoldDB" id="A0A380ZBW6"/>
<dbReference type="RefSeq" id="WP_004855357.1">
    <property type="nucleotide sequence ID" value="NZ_CACVBH010000002.1"/>
</dbReference>
<dbReference type="OrthoDB" id="7375326at2"/>
<name>A0A380ZBW6_BARDO</name>
<dbReference type="Gene3D" id="2.60.40.1880">
    <property type="entry name" value="Invasion associated locus B (IalB) protein"/>
    <property type="match status" value="1"/>
</dbReference>
<dbReference type="STRING" id="33044.GCA_900005695_00562"/>
<reference evidence="1 2" key="1">
    <citation type="submission" date="2018-06" db="EMBL/GenBank/DDBJ databases">
        <authorList>
            <consortium name="Pathogen Informatics"/>
            <person name="Doyle S."/>
        </authorList>
    </citation>
    <scope>NUCLEOTIDE SEQUENCE [LARGE SCALE GENOMIC DNA]</scope>
    <source>
        <strain evidence="1 2">NCTC12862</strain>
    </source>
</reference>
<protein>
    <submittedName>
        <fullName evidence="1">Invasion protein B, involved in pathogenesis</fullName>
    </submittedName>
</protein>
<dbReference type="EMBL" id="UFTF01000001">
    <property type="protein sequence ID" value="SUV44479.1"/>
    <property type="molecule type" value="Genomic_DNA"/>
</dbReference>
<organism evidence="1 2">
    <name type="scientific">Bartonella doshiae</name>
    <dbReference type="NCBI Taxonomy" id="33044"/>
    <lineage>
        <taxon>Bacteria</taxon>
        <taxon>Pseudomonadati</taxon>
        <taxon>Pseudomonadota</taxon>
        <taxon>Alphaproteobacteria</taxon>
        <taxon>Hyphomicrobiales</taxon>
        <taxon>Bartonellaceae</taxon>
        <taxon>Bartonella</taxon>
    </lineage>
</organism>
<proteinExistence type="predicted"/>
<dbReference type="InterPro" id="IPR010642">
    <property type="entry name" value="Invasion_prot_B"/>
</dbReference>
<evidence type="ECO:0000313" key="1">
    <source>
        <dbReference type="EMBL" id="SUV44479.1"/>
    </source>
</evidence>
<gene>
    <name evidence="1" type="ORF">NCTC12862_00228</name>
</gene>
<evidence type="ECO:0000313" key="2">
    <source>
        <dbReference type="Proteomes" id="UP000254950"/>
    </source>
</evidence>